<evidence type="ECO:0000256" key="2">
    <source>
        <dbReference type="ARBA" id="ARBA00004766"/>
    </source>
</evidence>
<feature type="binding site" evidence="14">
    <location>
        <position position="52"/>
    </location>
    <ligand>
        <name>substrate</name>
    </ligand>
</feature>
<feature type="domain" description="Aspartate/glutamate/uridylate kinase" evidence="17">
    <location>
        <begin position="3"/>
        <end position="234"/>
    </location>
</feature>
<dbReference type="PANTHER" id="PTHR21499">
    <property type="entry name" value="ASPARTATE KINASE"/>
    <property type="match status" value="1"/>
</dbReference>
<evidence type="ECO:0000256" key="15">
    <source>
        <dbReference type="RuleBase" id="RU003448"/>
    </source>
</evidence>
<keyword evidence="9 15" id="KW-0418">Kinase</keyword>
<keyword evidence="6 16" id="KW-0028">Amino-acid biosynthesis</keyword>
<dbReference type="EMBL" id="CP071182">
    <property type="protein sequence ID" value="QSO47785.1"/>
    <property type="molecule type" value="Genomic_DNA"/>
</dbReference>
<evidence type="ECO:0000256" key="12">
    <source>
        <dbReference type="ARBA" id="ARBA00023154"/>
    </source>
</evidence>
<dbReference type="GO" id="GO:0005524">
    <property type="term" value="F:ATP binding"/>
    <property type="evidence" value="ECO:0007669"/>
    <property type="project" value="UniProtKB-KW"/>
</dbReference>
<comment type="pathway">
    <text evidence="4 16">Amino-acid biosynthesis; L-threonine biosynthesis; L-threonine from L-aspartate: step 1/5.</text>
</comment>
<dbReference type="InterPro" id="IPR001341">
    <property type="entry name" value="Asp_kinase"/>
</dbReference>
<comment type="pathway">
    <text evidence="3 16">Amino-acid biosynthesis; L-methionine biosynthesis via de novo pathway; L-homoserine from L-aspartate: step 1/3.</text>
</comment>
<dbReference type="PROSITE" id="PS00324">
    <property type="entry name" value="ASPARTOKINASE"/>
    <property type="match status" value="1"/>
</dbReference>
<comment type="catalytic activity">
    <reaction evidence="13 15">
        <text>L-aspartate + ATP = 4-phospho-L-aspartate + ADP</text>
        <dbReference type="Rhea" id="RHEA:23776"/>
        <dbReference type="ChEBI" id="CHEBI:29991"/>
        <dbReference type="ChEBI" id="CHEBI:30616"/>
        <dbReference type="ChEBI" id="CHEBI:57535"/>
        <dbReference type="ChEBI" id="CHEBI:456216"/>
        <dbReference type="EC" id="2.7.2.4"/>
    </reaction>
</comment>
<keyword evidence="8 14" id="KW-0547">Nucleotide-binding</keyword>
<evidence type="ECO:0000256" key="1">
    <source>
        <dbReference type="ARBA" id="ARBA00003121"/>
    </source>
</evidence>
<dbReference type="InterPro" id="IPR036393">
    <property type="entry name" value="AceGlu_kinase-like_sf"/>
</dbReference>
<protein>
    <recommendedName>
        <fullName evidence="15">Aspartokinase</fullName>
        <ecNumber evidence="15">2.7.2.4</ecNumber>
    </recommendedName>
</protein>
<keyword evidence="7 15" id="KW-0808">Transferase</keyword>
<dbReference type="GO" id="GO:0009090">
    <property type="term" value="P:homoserine biosynthetic process"/>
    <property type="evidence" value="ECO:0007669"/>
    <property type="project" value="TreeGrafter"/>
</dbReference>
<evidence type="ECO:0000256" key="8">
    <source>
        <dbReference type="ARBA" id="ARBA00022741"/>
    </source>
</evidence>
<name>A0A9X7VZR0_9BACL</name>
<sequence>MDIIVQKFGGTSLATEESRLAAVRHVEAAALEYQGVVVVVSAMGRQGDLYATDTLIGVVGGSTYASRRDLDILMSCGEAISAVTFATLLRRHGHEVTVLSGHQAGIVTDSEYGDARILDIRPQRIFEALAASHIVVVMGFQGATVDGDITTLGRGGSDTSAAALGAALHAKCVDIFTDVDGIMTADPKIVPTAGCLRSASYTEICQLAHHGAKVIHPSAVEMAMTQNVPIRVRNTLKKDPGTFIANRRRDSADDSEEGWSVGGVTSTSETWYVRFGDAVKAHEALMQIRGLMGNTGYIDTENSDMVITSASHMKSQVGNLVSTWSQKAEVVKRCAKVAVIGSGRASSTRAAMQRAREALTMGGVSVVFGGTSKSTAWCLVHPESMTRAVNILHEEFGLSNLAESAVIV</sequence>
<feature type="binding site" evidence="14">
    <location>
        <position position="78"/>
    </location>
    <ligand>
        <name>substrate</name>
    </ligand>
</feature>
<evidence type="ECO:0000256" key="4">
    <source>
        <dbReference type="ARBA" id="ARBA00005139"/>
    </source>
</evidence>
<proteinExistence type="inferred from homology"/>
<evidence type="ECO:0000256" key="11">
    <source>
        <dbReference type="ARBA" id="ARBA00022915"/>
    </source>
</evidence>
<feature type="binding site" evidence="14">
    <location>
        <begin position="213"/>
        <end position="214"/>
    </location>
    <ligand>
        <name>ATP</name>
        <dbReference type="ChEBI" id="CHEBI:30616"/>
    </ligand>
</feature>
<feature type="binding site" evidence="14">
    <location>
        <begin position="7"/>
        <end position="10"/>
    </location>
    <ligand>
        <name>ATP</name>
        <dbReference type="ChEBI" id="CHEBI:30616"/>
    </ligand>
</feature>
<dbReference type="NCBIfam" id="TIGR00657">
    <property type="entry name" value="asp_kinases"/>
    <property type="match status" value="1"/>
</dbReference>
<evidence type="ECO:0000256" key="5">
    <source>
        <dbReference type="ARBA" id="ARBA00010122"/>
    </source>
</evidence>
<evidence type="ECO:0000256" key="13">
    <source>
        <dbReference type="ARBA" id="ARBA00047872"/>
    </source>
</evidence>
<comment type="similarity">
    <text evidence="5 15">Belongs to the aspartokinase family.</text>
</comment>
<dbReference type="KEGG" id="afx:JZ786_01680"/>
<evidence type="ECO:0000256" key="3">
    <source>
        <dbReference type="ARBA" id="ARBA00004986"/>
    </source>
</evidence>
<comment type="pathway">
    <text evidence="2 16">Amino-acid biosynthesis; L-lysine biosynthesis via DAP pathway; (S)-tetrahydrodipicolinate from L-aspartate: step 1/4.</text>
</comment>
<evidence type="ECO:0000313" key="18">
    <source>
        <dbReference type="EMBL" id="QSO47785.1"/>
    </source>
</evidence>
<dbReference type="AlphaFoldDB" id="A0A9X7VZR0"/>
<organism evidence="18 19">
    <name type="scientific">Alicyclobacillus mengziensis</name>
    <dbReference type="NCBI Taxonomy" id="2931921"/>
    <lineage>
        <taxon>Bacteria</taxon>
        <taxon>Bacillati</taxon>
        <taxon>Bacillota</taxon>
        <taxon>Bacilli</taxon>
        <taxon>Bacillales</taxon>
        <taxon>Alicyclobacillaceae</taxon>
        <taxon>Alicyclobacillus</taxon>
    </lineage>
</organism>
<dbReference type="GO" id="GO:0019877">
    <property type="term" value="P:diaminopimelate biosynthetic process"/>
    <property type="evidence" value="ECO:0007669"/>
    <property type="project" value="UniProtKB-KW"/>
</dbReference>
<evidence type="ECO:0000256" key="10">
    <source>
        <dbReference type="ARBA" id="ARBA00022840"/>
    </source>
</evidence>
<accession>A0A9X7VZR0</accession>
<dbReference type="GO" id="GO:0009089">
    <property type="term" value="P:lysine biosynthetic process via diaminopimelate"/>
    <property type="evidence" value="ECO:0007669"/>
    <property type="project" value="InterPro"/>
</dbReference>
<keyword evidence="11" id="KW-0220">Diaminopimelate biosynthesis</keyword>
<dbReference type="PANTHER" id="PTHR21499:SF3">
    <property type="entry name" value="ASPARTOKINASE"/>
    <property type="match status" value="1"/>
</dbReference>
<evidence type="ECO:0000256" key="7">
    <source>
        <dbReference type="ARBA" id="ARBA00022679"/>
    </source>
</evidence>
<dbReference type="Gene3D" id="3.30.2130.10">
    <property type="entry name" value="VC0802-like"/>
    <property type="match status" value="1"/>
</dbReference>
<dbReference type="EC" id="2.7.2.4" evidence="15"/>
<dbReference type="GO" id="GO:0004072">
    <property type="term" value="F:aspartate kinase activity"/>
    <property type="evidence" value="ECO:0007669"/>
    <property type="project" value="UniProtKB-EC"/>
</dbReference>
<dbReference type="GO" id="GO:0005829">
    <property type="term" value="C:cytosol"/>
    <property type="evidence" value="ECO:0007669"/>
    <property type="project" value="TreeGrafter"/>
</dbReference>
<dbReference type="Gene3D" id="3.40.1160.10">
    <property type="entry name" value="Acetylglutamate kinase-like"/>
    <property type="match status" value="1"/>
</dbReference>
<dbReference type="InterPro" id="IPR018042">
    <property type="entry name" value="Aspartate_kinase_CS"/>
</dbReference>
<evidence type="ECO:0000256" key="14">
    <source>
        <dbReference type="PIRSR" id="PIRSR000726-1"/>
    </source>
</evidence>
<dbReference type="InterPro" id="IPR005260">
    <property type="entry name" value="Asp_kin_monofn"/>
</dbReference>
<keyword evidence="10 14" id="KW-0067">ATP-binding</keyword>
<dbReference type="InterPro" id="IPR001048">
    <property type="entry name" value="Asp/Glu/Uridylate_kinase"/>
</dbReference>
<evidence type="ECO:0000256" key="6">
    <source>
        <dbReference type="ARBA" id="ARBA00022605"/>
    </source>
</evidence>
<reference evidence="18 19" key="1">
    <citation type="submission" date="2021-02" db="EMBL/GenBank/DDBJ databases">
        <title>Alicyclobacillus curvatus sp. nov. and Alicyclobacillus mengziensis sp. nov., two acidophilic bacteria isolated from acid mine drainage.</title>
        <authorList>
            <person name="Huang Y."/>
        </authorList>
    </citation>
    <scope>NUCLEOTIDE SEQUENCE [LARGE SCALE GENOMIC DNA]</scope>
    <source>
        <strain evidence="18 19">S30H14</strain>
    </source>
</reference>
<evidence type="ECO:0000313" key="19">
    <source>
        <dbReference type="Proteomes" id="UP000663505"/>
    </source>
</evidence>
<keyword evidence="12" id="KW-0457">Lysine biosynthesis</keyword>
<keyword evidence="19" id="KW-1185">Reference proteome</keyword>
<evidence type="ECO:0000256" key="16">
    <source>
        <dbReference type="RuleBase" id="RU004249"/>
    </source>
</evidence>
<dbReference type="RefSeq" id="WP_206657128.1">
    <property type="nucleotide sequence ID" value="NZ_CP071182.1"/>
</dbReference>
<dbReference type="Pfam" id="PF00696">
    <property type="entry name" value="AA_kinase"/>
    <property type="match status" value="1"/>
</dbReference>
<dbReference type="Proteomes" id="UP000663505">
    <property type="component" value="Chromosome"/>
</dbReference>
<evidence type="ECO:0000256" key="9">
    <source>
        <dbReference type="ARBA" id="ARBA00022777"/>
    </source>
</evidence>
<comment type="function">
    <text evidence="1">Catalyzes the phosphorylation of the beta-carboxyl group of aspartic acid with ATP to yield 4-phospho-L-aspartate, which is involved in the branched biosynthetic pathway leading to the biosynthesis of amino acids threonine, isoleucine and methionine.</text>
</comment>
<feature type="binding site" evidence="14">
    <location>
        <begin position="177"/>
        <end position="178"/>
    </location>
    <ligand>
        <name>ATP</name>
        <dbReference type="ChEBI" id="CHEBI:30616"/>
    </ligand>
</feature>
<evidence type="ECO:0000259" key="17">
    <source>
        <dbReference type="Pfam" id="PF00696"/>
    </source>
</evidence>
<dbReference type="SUPFAM" id="SSF53633">
    <property type="entry name" value="Carbamate kinase-like"/>
    <property type="match status" value="1"/>
</dbReference>
<dbReference type="PIRSF" id="PIRSF000726">
    <property type="entry name" value="Asp_kin"/>
    <property type="match status" value="1"/>
</dbReference>
<gene>
    <name evidence="18" type="ORF">JZ786_01680</name>
</gene>